<dbReference type="EMBL" id="JAIVFG010000096">
    <property type="protein sequence ID" value="MDB0574009.1"/>
    <property type="molecule type" value="Genomic_DNA"/>
</dbReference>
<evidence type="ECO:0008006" key="4">
    <source>
        <dbReference type="Google" id="ProtNLM"/>
    </source>
</evidence>
<organism evidence="2 3">
    <name type="scientific">Ralstonia solanacearum</name>
    <name type="common">Pseudomonas solanacearum</name>
    <dbReference type="NCBI Taxonomy" id="305"/>
    <lineage>
        <taxon>Bacteria</taxon>
        <taxon>Pseudomonadati</taxon>
        <taxon>Pseudomonadota</taxon>
        <taxon>Betaproteobacteria</taxon>
        <taxon>Burkholderiales</taxon>
        <taxon>Burkholderiaceae</taxon>
        <taxon>Ralstonia</taxon>
        <taxon>Ralstonia solanacearum species complex</taxon>
    </lineage>
</organism>
<proteinExistence type="predicted"/>
<evidence type="ECO:0000313" key="3">
    <source>
        <dbReference type="Proteomes" id="UP001144050"/>
    </source>
</evidence>
<gene>
    <name evidence="2" type="ORF">LBW59_25100</name>
</gene>
<comment type="caution">
    <text evidence="2">The sequence shown here is derived from an EMBL/GenBank/DDBJ whole genome shotgun (WGS) entry which is preliminary data.</text>
</comment>
<accession>A0AAW5ZVW7</accession>
<reference evidence="2" key="1">
    <citation type="submission" date="2021-09" db="EMBL/GenBank/DDBJ databases">
        <title>Genomic analysis of Ralstonia spp.</title>
        <authorList>
            <person name="Aburjaile F."/>
            <person name="Ariute J.C."/>
            <person name="Pais A.K.L."/>
            <person name="Albuquerque G.M.R."/>
            <person name="Silva A.M.F."/>
            <person name="Brenig B."/>
            <person name="Azevedo V."/>
            <person name="Matiuzzi M."/>
            <person name="Ramos R."/>
            <person name="Goes-Neto A."/>
            <person name="Soares S."/>
            <person name="Iseppon A.M.B."/>
            <person name="Souza E."/>
            <person name="Gama M."/>
        </authorList>
    </citation>
    <scope>NUCLEOTIDE SEQUENCE</scope>
    <source>
        <strain evidence="2">CCRMRs91</strain>
    </source>
</reference>
<protein>
    <recommendedName>
        <fullName evidence="4">Restriction endonuclease type IV Mrr domain-containing protein</fullName>
    </recommendedName>
</protein>
<evidence type="ECO:0000313" key="2">
    <source>
        <dbReference type="EMBL" id="MDB0574009.1"/>
    </source>
</evidence>
<sequence length="182" mass="20987">METSELLVRIVETAAEELEKEDEALREAVESNLLMGGPDRSGILRFNNEHYYKFVVARGLLRSMPYRVEAERGYHDLVLTVPQRDERVAVIEMKRWMSKEGREELSGIRKDIEGKLAMANAAHRLMIIFSANPVGGTERSIKWLRNELAVDRSLWHYRGFRTQNCDGADVEFWVAGYSVLQQ</sequence>
<keyword evidence="1" id="KW-0175">Coiled coil</keyword>
<dbReference type="RefSeq" id="WP_064298500.1">
    <property type="nucleotide sequence ID" value="NZ_JAIVEY010000007.1"/>
</dbReference>
<evidence type="ECO:0000256" key="1">
    <source>
        <dbReference type="SAM" id="Coils"/>
    </source>
</evidence>
<dbReference type="Proteomes" id="UP001144050">
    <property type="component" value="Unassembled WGS sequence"/>
</dbReference>
<feature type="coiled-coil region" evidence="1">
    <location>
        <begin position="1"/>
        <end position="31"/>
    </location>
</feature>
<dbReference type="AlphaFoldDB" id="A0AAW5ZVW7"/>
<name>A0AAW5ZVW7_RALSL</name>